<feature type="transmembrane region" description="Helical" evidence="1">
    <location>
        <begin position="480"/>
        <end position="504"/>
    </location>
</feature>
<gene>
    <name evidence="2" type="ORF">METZ01_LOCUS88790</name>
</gene>
<dbReference type="AlphaFoldDB" id="A0A381V6C2"/>
<feature type="transmembrane region" description="Helical" evidence="1">
    <location>
        <begin position="75"/>
        <end position="97"/>
    </location>
</feature>
<feature type="transmembrane region" description="Helical" evidence="1">
    <location>
        <begin position="524"/>
        <end position="546"/>
    </location>
</feature>
<proteinExistence type="predicted"/>
<feature type="transmembrane region" description="Helical" evidence="1">
    <location>
        <begin position="409"/>
        <end position="430"/>
    </location>
</feature>
<dbReference type="EMBL" id="UINC01007978">
    <property type="protein sequence ID" value="SVA35936.1"/>
    <property type="molecule type" value="Genomic_DNA"/>
</dbReference>
<dbReference type="Pfam" id="PF16949">
    <property type="entry name" value="ABC_tran_2"/>
    <property type="match status" value="1"/>
</dbReference>
<reference evidence="2" key="1">
    <citation type="submission" date="2018-05" db="EMBL/GenBank/DDBJ databases">
        <authorList>
            <person name="Lanie J.A."/>
            <person name="Ng W.-L."/>
            <person name="Kazmierczak K.M."/>
            <person name="Andrzejewski T.M."/>
            <person name="Davidsen T.M."/>
            <person name="Wayne K.J."/>
            <person name="Tettelin H."/>
            <person name="Glass J.I."/>
            <person name="Rusch D."/>
            <person name="Podicherti R."/>
            <person name="Tsui H.-C.T."/>
            <person name="Winkler M.E."/>
        </authorList>
    </citation>
    <scope>NUCLEOTIDE SEQUENCE</scope>
</reference>
<keyword evidence="1" id="KW-0472">Membrane</keyword>
<sequence>MNQYSTQMTLLMPMLLAAKNTFFPAGSITKKTIGIILFCIALCYAIFNITLQIVTYFHHQDELGIILSLKIFQMAWILIFIMLIFSSMVSSISSIYLSQDNEIVFSAPISTTDLFFMRYISGTIYTSWMMVVFSLPIFASYGIVFQTTPIYWVLILITLLSIACTATCFSALLTIVLVKFFPARHTKDIILYLSLCFGVLIIFLIRLLQPEDMVYYDKYGHLVDYLSKISKPVAPYLPASWASNFLSLYLLDLEIDWLLFSLLLLTPIVFYFLGEWCMKVWFFSGYSKSQESFGGTHRFGSKQLYKPGAWKWVFNKESKVFLRDSVEWSQLFMIAALVVIYLYNFKLLPIEQAAFSEQFITNLISFLNIGLAGFIMTSLSARFVFSSIGSEGGAFYHIKSSPISLRRFLLYKYLFYAIPFTILSLILITMSNRILHIEGPMWWISVLTNLFITWTVVGLALAFGAMYADFKAENKTVAMGSMGAVLFLLFATTFQIIIIFIGANPIYRIVKHWLNNYVFNTSDLYLLIAWIMISVLLSVVMVLYFLRKGIHILENS</sequence>
<organism evidence="2">
    <name type="scientific">marine metagenome</name>
    <dbReference type="NCBI Taxonomy" id="408172"/>
    <lineage>
        <taxon>unclassified sequences</taxon>
        <taxon>metagenomes</taxon>
        <taxon>ecological metagenomes</taxon>
    </lineage>
</organism>
<feature type="transmembrane region" description="Helical" evidence="1">
    <location>
        <begin position="257"/>
        <end position="274"/>
    </location>
</feature>
<dbReference type="InterPro" id="IPR031599">
    <property type="entry name" value="ABC_tran_2"/>
</dbReference>
<protein>
    <submittedName>
        <fullName evidence="2">Uncharacterized protein</fullName>
    </submittedName>
</protein>
<feature type="transmembrane region" description="Helical" evidence="1">
    <location>
        <begin position="33"/>
        <end position="54"/>
    </location>
</feature>
<keyword evidence="1" id="KW-1133">Transmembrane helix</keyword>
<feature type="transmembrane region" description="Helical" evidence="1">
    <location>
        <begin position="189"/>
        <end position="208"/>
    </location>
</feature>
<feature type="transmembrane region" description="Helical" evidence="1">
    <location>
        <begin position="150"/>
        <end position="177"/>
    </location>
</feature>
<feature type="transmembrane region" description="Helical" evidence="1">
    <location>
        <begin position="363"/>
        <end position="388"/>
    </location>
</feature>
<feature type="transmembrane region" description="Helical" evidence="1">
    <location>
        <begin position="127"/>
        <end position="144"/>
    </location>
</feature>
<feature type="transmembrane region" description="Helical" evidence="1">
    <location>
        <begin position="442"/>
        <end position="468"/>
    </location>
</feature>
<evidence type="ECO:0000313" key="2">
    <source>
        <dbReference type="EMBL" id="SVA35936.1"/>
    </source>
</evidence>
<feature type="transmembrane region" description="Helical" evidence="1">
    <location>
        <begin position="326"/>
        <end position="343"/>
    </location>
</feature>
<name>A0A381V6C2_9ZZZZ</name>
<keyword evidence="1" id="KW-0812">Transmembrane</keyword>
<accession>A0A381V6C2</accession>
<evidence type="ECO:0000256" key="1">
    <source>
        <dbReference type="SAM" id="Phobius"/>
    </source>
</evidence>